<dbReference type="Pfam" id="PF04043">
    <property type="entry name" value="PMEI"/>
    <property type="match status" value="1"/>
</dbReference>
<evidence type="ECO:0000256" key="4">
    <source>
        <dbReference type="ARBA" id="ARBA00022801"/>
    </source>
</evidence>
<evidence type="ECO:0000256" key="3">
    <source>
        <dbReference type="ARBA" id="ARBA00007786"/>
    </source>
</evidence>
<evidence type="ECO:0000313" key="9">
    <source>
        <dbReference type="EMBL" id="KAK4746835.1"/>
    </source>
</evidence>
<dbReference type="Gene3D" id="1.20.140.40">
    <property type="entry name" value="Invertase/pectin methylesterase inhibitor family protein"/>
    <property type="match status" value="1"/>
</dbReference>
<dbReference type="Pfam" id="PF01095">
    <property type="entry name" value="Pectinesterase"/>
    <property type="match status" value="1"/>
</dbReference>
<dbReference type="CDD" id="cd15798">
    <property type="entry name" value="PMEI-like_3"/>
    <property type="match status" value="1"/>
</dbReference>
<dbReference type="SUPFAM" id="SSF101148">
    <property type="entry name" value="Plant invertase/pectin methylesterase inhibitor"/>
    <property type="match status" value="1"/>
</dbReference>
<feature type="active site" evidence="6">
    <location>
        <position position="378"/>
    </location>
</feature>
<dbReference type="InterPro" id="IPR012334">
    <property type="entry name" value="Pectin_lyas_fold"/>
</dbReference>
<feature type="domain" description="Pectinesterase inhibitor" evidence="8">
    <location>
        <begin position="37"/>
        <end position="186"/>
    </location>
</feature>
<evidence type="ECO:0000256" key="2">
    <source>
        <dbReference type="ARBA" id="ARBA00006027"/>
    </source>
</evidence>
<keyword evidence="7" id="KW-0732">Signal</keyword>
<evidence type="ECO:0000313" key="10">
    <source>
        <dbReference type="Proteomes" id="UP001345219"/>
    </source>
</evidence>
<accession>A0AAN7GSN3</accession>
<dbReference type="GO" id="GO:0030599">
    <property type="term" value="F:pectinesterase activity"/>
    <property type="evidence" value="ECO:0007669"/>
    <property type="project" value="UniProtKB-UniRule"/>
</dbReference>
<evidence type="ECO:0000256" key="5">
    <source>
        <dbReference type="ARBA" id="ARBA00023085"/>
    </source>
</evidence>
<comment type="catalytic activity">
    <reaction evidence="7">
        <text>[(1-&gt;4)-alpha-D-galacturonosyl methyl ester](n) + n H2O = [(1-&gt;4)-alpha-D-galacturonosyl](n) + n methanol + n H(+)</text>
        <dbReference type="Rhea" id="RHEA:22380"/>
        <dbReference type="Rhea" id="RHEA-COMP:14570"/>
        <dbReference type="Rhea" id="RHEA-COMP:14573"/>
        <dbReference type="ChEBI" id="CHEBI:15377"/>
        <dbReference type="ChEBI" id="CHEBI:15378"/>
        <dbReference type="ChEBI" id="CHEBI:17790"/>
        <dbReference type="ChEBI" id="CHEBI:140522"/>
        <dbReference type="ChEBI" id="CHEBI:140523"/>
        <dbReference type="EC" id="3.1.1.11"/>
    </reaction>
</comment>
<dbReference type="EC" id="3.1.1.11" evidence="7"/>
<organism evidence="9 10">
    <name type="scientific">Trapa incisa</name>
    <dbReference type="NCBI Taxonomy" id="236973"/>
    <lineage>
        <taxon>Eukaryota</taxon>
        <taxon>Viridiplantae</taxon>
        <taxon>Streptophyta</taxon>
        <taxon>Embryophyta</taxon>
        <taxon>Tracheophyta</taxon>
        <taxon>Spermatophyta</taxon>
        <taxon>Magnoliopsida</taxon>
        <taxon>eudicotyledons</taxon>
        <taxon>Gunneridae</taxon>
        <taxon>Pentapetalae</taxon>
        <taxon>rosids</taxon>
        <taxon>malvids</taxon>
        <taxon>Myrtales</taxon>
        <taxon>Lythraceae</taxon>
        <taxon>Trapa</taxon>
    </lineage>
</organism>
<comment type="similarity">
    <text evidence="3">In the C-terminal section; belongs to the pectinesterase family.</text>
</comment>
<protein>
    <recommendedName>
        <fullName evidence="7">Pectinesterase</fullName>
        <ecNumber evidence="7">3.1.1.11</ecNumber>
    </recommendedName>
</protein>
<dbReference type="InterPro" id="IPR011050">
    <property type="entry name" value="Pectin_lyase_fold/virulence"/>
</dbReference>
<proteinExistence type="inferred from homology"/>
<dbReference type="AlphaFoldDB" id="A0AAN7GSN3"/>
<dbReference type="GO" id="GO:0004857">
    <property type="term" value="F:enzyme inhibitor activity"/>
    <property type="evidence" value="ECO:0007669"/>
    <property type="project" value="InterPro"/>
</dbReference>
<feature type="signal peptide" evidence="7">
    <location>
        <begin position="1"/>
        <end position="24"/>
    </location>
</feature>
<keyword evidence="5 7" id="KW-0063">Aspartyl esterase</keyword>
<sequence length="539" mass="58128">MASASGVLRSIFLASAIFLSATNALNASSSSSNSVDVRLSEIKTFCKATPYPDACADSLKLSISISISPDILTFLLQTLDAAVSEATKLSALLGSSRAGVVEHRKGALEDCQELQQITVSSLQRSVSRARAGDTRKLSDARTYLSAALTNKATCLEGLSSASGPGKSALVSSIHDTYKHVRNSLSILARSAGGHSASGRKGRRLGGFPEWVSEKARRVLEEDEYDPSDIITVAADGSGNFTTVSDAISFAPNNSYDRTIIYIREGVYEEYVNIPQNKTNIVLLGDGAGVTVVTGSRSFADGWTTFRSATVAVAGEGFLARDITFENTAGPDKHQAVALRVNADHTALYRCTIRAYQDTLYVNSFRQFYRECDISGTIDFIFGNAAVVFQGCTITSLMPLPGQFTAITAHSRESRDENTGISIQNCSIVAAEDLLSSSGSVKSYLGRPWTNYSTTVVMESYVDGFIDPSGWTVWSGDQGLDTLYYGEYENYGPGSDTGSRVTWPGYHIMDYYGAYNFTVSELIASEEWLESTSFPYDDGV</sequence>
<feature type="chain" id="PRO_5042663487" description="Pectinesterase" evidence="7">
    <location>
        <begin position="25"/>
        <end position="539"/>
    </location>
</feature>
<gene>
    <name evidence="9" type="ORF">SAY87_025872</name>
</gene>
<dbReference type="InterPro" id="IPR035513">
    <property type="entry name" value="Invertase/methylesterase_inhib"/>
</dbReference>
<dbReference type="Proteomes" id="UP001345219">
    <property type="component" value="Chromosome 20"/>
</dbReference>
<keyword evidence="4 7" id="KW-0378">Hydrolase</keyword>
<dbReference type="InterPro" id="IPR006501">
    <property type="entry name" value="Pectinesterase_inhib_dom"/>
</dbReference>
<name>A0AAN7GSN3_9MYRT</name>
<dbReference type="GO" id="GO:0042545">
    <property type="term" value="P:cell wall modification"/>
    <property type="evidence" value="ECO:0007669"/>
    <property type="project" value="UniProtKB-UniRule"/>
</dbReference>
<dbReference type="SMART" id="SM00856">
    <property type="entry name" value="PMEI"/>
    <property type="match status" value="1"/>
</dbReference>
<dbReference type="FunFam" id="2.160.20.10:FF:000001">
    <property type="entry name" value="Pectinesterase"/>
    <property type="match status" value="1"/>
</dbReference>
<dbReference type="SUPFAM" id="SSF51126">
    <property type="entry name" value="Pectin lyase-like"/>
    <property type="match status" value="1"/>
</dbReference>
<comment type="pathway">
    <text evidence="1 7">Glycan metabolism; pectin degradation; 2-dehydro-3-deoxy-D-gluconate from pectin: step 1/5.</text>
</comment>
<dbReference type="InterPro" id="IPR000070">
    <property type="entry name" value="Pectinesterase_cat"/>
</dbReference>
<dbReference type="GO" id="GO:0045490">
    <property type="term" value="P:pectin catabolic process"/>
    <property type="evidence" value="ECO:0007669"/>
    <property type="project" value="UniProtKB-UniRule"/>
</dbReference>
<evidence type="ECO:0000256" key="1">
    <source>
        <dbReference type="ARBA" id="ARBA00005184"/>
    </source>
</evidence>
<dbReference type="InterPro" id="IPR033131">
    <property type="entry name" value="Pectinesterase_Asp_AS"/>
</dbReference>
<comment type="similarity">
    <text evidence="2">In the N-terminal section; belongs to the PMEI family.</text>
</comment>
<reference evidence="9 10" key="1">
    <citation type="journal article" date="2023" name="Hortic Res">
        <title>Pangenome of water caltrop reveals structural variations and asymmetric subgenome divergence after allopolyploidization.</title>
        <authorList>
            <person name="Zhang X."/>
            <person name="Chen Y."/>
            <person name="Wang L."/>
            <person name="Yuan Y."/>
            <person name="Fang M."/>
            <person name="Shi L."/>
            <person name="Lu R."/>
            <person name="Comes H.P."/>
            <person name="Ma Y."/>
            <person name="Chen Y."/>
            <person name="Huang G."/>
            <person name="Zhou Y."/>
            <person name="Zheng Z."/>
            <person name="Qiu Y."/>
        </authorList>
    </citation>
    <scope>NUCLEOTIDE SEQUENCE [LARGE SCALE GENOMIC DNA]</scope>
    <source>
        <tissue evidence="9">Roots</tissue>
    </source>
</reference>
<evidence type="ECO:0000256" key="6">
    <source>
        <dbReference type="PROSITE-ProRule" id="PRU10040"/>
    </source>
</evidence>
<evidence type="ECO:0000259" key="8">
    <source>
        <dbReference type="SMART" id="SM00856"/>
    </source>
</evidence>
<dbReference type="PANTHER" id="PTHR31707">
    <property type="entry name" value="PECTINESTERASE"/>
    <property type="match status" value="1"/>
</dbReference>
<comment type="caution">
    <text evidence="9">The sequence shown here is derived from an EMBL/GenBank/DDBJ whole genome shotgun (WGS) entry which is preliminary data.</text>
</comment>
<dbReference type="Gene3D" id="2.160.20.10">
    <property type="entry name" value="Single-stranded right-handed beta-helix, Pectin lyase-like"/>
    <property type="match status" value="1"/>
</dbReference>
<dbReference type="NCBIfam" id="TIGR01614">
    <property type="entry name" value="PME_inhib"/>
    <property type="match status" value="1"/>
</dbReference>
<keyword evidence="10" id="KW-1185">Reference proteome</keyword>
<dbReference type="EMBL" id="JAXIOK010000020">
    <property type="protein sequence ID" value="KAK4746835.1"/>
    <property type="molecule type" value="Genomic_DNA"/>
</dbReference>
<dbReference type="PROSITE" id="PS00503">
    <property type="entry name" value="PECTINESTERASE_2"/>
    <property type="match status" value="1"/>
</dbReference>
<evidence type="ECO:0000256" key="7">
    <source>
        <dbReference type="RuleBase" id="RU000589"/>
    </source>
</evidence>